<reference evidence="1" key="1">
    <citation type="submission" date="2024-10" db="EMBL/GenBank/DDBJ databases">
        <authorList>
            <person name="Ryan C."/>
        </authorList>
    </citation>
    <scope>NUCLEOTIDE SEQUENCE [LARGE SCALE GENOMIC DNA]</scope>
</reference>
<sequence>MLHTVCSSYTVAVAANLIADHQSRSDIAVKVMEVRVVSSDDSGDERAMMEVSRVDDVALLRSVKSLKSLITSGLLIISVHTSTSPFSMATTADMPGRLFVTSWVQRSPTFRNLQASSTSRSSPRELSMIFSRLPWS</sequence>
<dbReference type="EMBL" id="OZ075144">
    <property type="protein sequence ID" value="CAL5041350.1"/>
    <property type="molecule type" value="Genomic_DNA"/>
</dbReference>
<dbReference type="Proteomes" id="UP001497457">
    <property type="component" value="Chromosome 34rd"/>
</dbReference>
<proteinExistence type="predicted"/>
<gene>
    <name evidence="1" type="ORF">URODEC1_LOCUS86616</name>
</gene>
<accession>A0ABC9DMQ4</accession>
<protein>
    <submittedName>
        <fullName evidence="1">Uncharacterized protein</fullName>
    </submittedName>
</protein>
<organism evidence="1 2">
    <name type="scientific">Urochloa decumbens</name>
    <dbReference type="NCBI Taxonomy" id="240449"/>
    <lineage>
        <taxon>Eukaryota</taxon>
        <taxon>Viridiplantae</taxon>
        <taxon>Streptophyta</taxon>
        <taxon>Embryophyta</taxon>
        <taxon>Tracheophyta</taxon>
        <taxon>Spermatophyta</taxon>
        <taxon>Magnoliopsida</taxon>
        <taxon>Liliopsida</taxon>
        <taxon>Poales</taxon>
        <taxon>Poaceae</taxon>
        <taxon>PACMAD clade</taxon>
        <taxon>Panicoideae</taxon>
        <taxon>Panicodae</taxon>
        <taxon>Paniceae</taxon>
        <taxon>Melinidinae</taxon>
        <taxon>Urochloa</taxon>
    </lineage>
</organism>
<evidence type="ECO:0000313" key="1">
    <source>
        <dbReference type="EMBL" id="CAL5041350.1"/>
    </source>
</evidence>
<keyword evidence="2" id="KW-1185">Reference proteome</keyword>
<dbReference type="AlphaFoldDB" id="A0ABC9DMQ4"/>
<name>A0ABC9DMQ4_9POAL</name>
<evidence type="ECO:0000313" key="2">
    <source>
        <dbReference type="Proteomes" id="UP001497457"/>
    </source>
</evidence>